<accession>E9PA12</accession>
<feature type="transmembrane region" description="Helical" evidence="1">
    <location>
        <begin position="32"/>
        <end position="53"/>
    </location>
</feature>
<keyword evidence="1" id="KW-0812">Transmembrane</keyword>
<dbReference type="AlphaFoldDB" id="E9PA12"/>
<name>E9PA12_YEASX</name>
<evidence type="ECO:0000256" key="1">
    <source>
        <dbReference type="SAM" id="Phobius"/>
    </source>
</evidence>
<organism evidence="2">
    <name type="scientific">Saccharomyces cerevisiae</name>
    <name type="common">Baker's yeast</name>
    <dbReference type="NCBI Taxonomy" id="4932"/>
    <lineage>
        <taxon>Eukaryota</taxon>
        <taxon>Fungi</taxon>
        <taxon>Dikarya</taxon>
        <taxon>Ascomycota</taxon>
        <taxon>Saccharomycotina</taxon>
        <taxon>Saccharomycetes</taxon>
        <taxon>Saccharomycetales</taxon>
        <taxon>Saccharomycetaceae</taxon>
        <taxon>Saccharomyces</taxon>
    </lineage>
</organism>
<sequence>MHKFVHIRAYLFIYLKFLRPFNVYIFNEYLNLYISFFFFFLSLSLFLFLSWRLSYLPLRMYRLHV</sequence>
<keyword evidence="1" id="KW-0472">Membrane</keyword>
<dbReference type="EMBL" id="X02156">
    <property type="protein sequence ID" value="CAA26091.1"/>
    <property type="molecule type" value="Genomic_DNA"/>
</dbReference>
<evidence type="ECO:0000313" key="2">
    <source>
        <dbReference type="EMBL" id="CAA26091.1"/>
    </source>
</evidence>
<protein>
    <submittedName>
        <fullName evidence="2">URF 1</fullName>
    </submittedName>
</protein>
<proteinExistence type="predicted"/>
<reference evidence="2" key="1">
    <citation type="journal article" date="1985" name="Eur. J. Biochem.">
        <title>Nucleotide sequence analysis of the nuclear gene coding for manganese superoxide dismutase of yeast mitochondria, a gene previously assumed to code for the Rieske iron-sulphur protein.</title>
        <authorList>
            <person name="Marres C.A.M."/>
            <person name="van Loon A.P.G.M."/>
            <person name="Oudshoorn P."/>
            <person name="van Steeg H."/>
            <person name="Grivell L.A."/>
            <person name="Slater E.C."/>
        </authorList>
    </citation>
    <scope>NUCLEOTIDE SEQUENCE</scope>
    <source>
        <strain evidence="2">FL 100</strain>
    </source>
</reference>
<keyword evidence="1" id="KW-1133">Transmembrane helix</keyword>